<dbReference type="EMBL" id="CP001997">
    <property type="protein sequence ID" value="ADE57434.1"/>
    <property type="molecule type" value="Genomic_DNA"/>
</dbReference>
<keyword evidence="5" id="KW-1185">Reference proteome</keyword>
<keyword evidence="1" id="KW-0560">Oxidoreductase</keyword>
<dbReference type="PANTHER" id="PTHR42897:SF2">
    <property type="entry name" value="PYRUVATE SYNTHASE SUBUNIT PORB"/>
    <property type="match status" value="1"/>
</dbReference>
<dbReference type="InterPro" id="IPR029061">
    <property type="entry name" value="THDP-binding"/>
</dbReference>
<proteinExistence type="predicted"/>
<dbReference type="PANTHER" id="PTHR42897">
    <property type="entry name" value="PYRUVATE SYNTHASE SUBUNIT PORB"/>
    <property type="match status" value="1"/>
</dbReference>
<dbReference type="OrthoDB" id="9794954at2"/>
<feature type="region of interest" description="Disordered" evidence="2">
    <location>
        <begin position="143"/>
        <end position="164"/>
    </location>
</feature>
<dbReference type="HOGENOM" id="CLU_058423_0_0_0"/>
<dbReference type="STRING" id="572547.Amico_1316"/>
<dbReference type="RefSeq" id="WP_013048697.1">
    <property type="nucleotide sequence ID" value="NC_014011.1"/>
</dbReference>
<name>D5EFV2_AMICL</name>
<dbReference type="InterPro" id="IPR051479">
    <property type="entry name" value="PorB-like"/>
</dbReference>
<dbReference type="CDD" id="cd03376">
    <property type="entry name" value="TPP_PFOR_porB_like"/>
    <property type="match status" value="1"/>
</dbReference>
<accession>D5EFV2</accession>
<dbReference type="AlphaFoldDB" id="D5EFV2"/>
<feature type="domain" description="Thiamine pyrophosphate enzyme TPP-binding" evidence="3">
    <location>
        <begin position="48"/>
        <end position="215"/>
    </location>
</feature>
<dbReference type="KEGG" id="aco:Amico_1316"/>
<dbReference type="GO" id="GO:0030976">
    <property type="term" value="F:thiamine pyrophosphate binding"/>
    <property type="evidence" value="ECO:0007669"/>
    <property type="project" value="InterPro"/>
</dbReference>
<dbReference type="GO" id="GO:0016491">
    <property type="term" value="F:oxidoreductase activity"/>
    <property type="evidence" value="ECO:0007669"/>
    <property type="project" value="UniProtKB-KW"/>
</dbReference>
<dbReference type="eggNOG" id="COG1013">
    <property type="taxonomic scope" value="Bacteria"/>
</dbReference>
<evidence type="ECO:0000256" key="2">
    <source>
        <dbReference type="SAM" id="MobiDB-lite"/>
    </source>
</evidence>
<protein>
    <submittedName>
        <fullName evidence="4">Thiamine pyrophosphate protein domain protein TPP-binding protein</fullName>
    </submittedName>
</protein>
<gene>
    <name evidence="4" type="ordered locus">Amico_1316</name>
</gene>
<dbReference type="Proteomes" id="UP000002366">
    <property type="component" value="Chromosome"/>
</dbReference>
<reference evidence="4 5" key="1">
    <citation type="journal article" date="2010" name="Stand. Genomic Sci.">
        <title>Complete genome sequence of Aminobacterium colombiense type strain (ALA-1).</title>
        <authorList>
            <person name="Chertkov O."/>
            <person name="Sikorski J."/>
            <person name="Brambilla E."/>
            <person name="Lapidus A."/>
            <person name="Copeland A."/>
            <person name="Glavina Del Rio T."/>
            <person name="Nolan M."/>
            <person name="Lucas S."/>
            <person name="Tice H."/>
            <person name="Cheng J.F."/>
            <person name="Han C."/>
            <person name="Detter J.C."/>
            <person name="Bruce D."/>
            <person name="Tapia R."/>
            <person name="Goodwin L."/>
            <person name="Pitluck S."/>
            <person name="Liolios K."/>
            <person name="Ivanova N."/>
            <person name="Mavromatis K."/>
            <person name="Ovchinnikova G."/>
            <person name="Pati A."/>
            <person name="Chen A."/>
            <person name="Palaniappan K."/>
            <person name="Land M."/>
            <person name="Hauser L."/>
            <person name="Chang Y.J."/>
            <person name="Jeffries C.D."/>
            <person name="Spring S."/>
            <person name="Rohde M."/>
            <person name="Goker M."/>
            <person name="Bristow J."/>
            <person name="Eisen J.A."/>
            <person name="Markowitz V."/>
            <person name="Hugenholtz P."/>
            <person name="Kyrpides N.C."/>
            <person name="Klenk H.P."/>
        </authorList>
    </citation>
    <scope>NUCLEOTIDE SEQUENCE [LARGE SCALE GENOMIC DNA]</scope>
    <source>
        <strain evidence="5">DSM 12261 / ALA-1</strain>
    </source>
</reference>
<dbReference type="InterPro" id="IPR011766">
    <property type="entry name" value="TPP_enzyme_TPP-bd"/>
</dbReference>
<evidence type="ECO:0000313" key="5">
    <source>
        <dbReference type="Proteomes" id="UP000002366"/>
    </source>
</evidence>
<evidence type="ECO:0000313" key="4">
    <source>
        <dbReference type="EMBL" id="ADE57434.1"/>
    </source>
</evidence>
<dbReference type="SUPFAM" id="SSF52518">
    <property type="entry name" value="Thiamin diphosphate-binding fold (THDP-binding)"/>
    <property type="match status" value="1"/>
</dbReference>
<feature type="compositionally biased region" description="Polar residues" evidence="2">
    <location>
        <begin position="143"/>
        <end position="160"/>
    </location>
</feature>
<organism evidence="4 5">
    <name type="scientific">Aminobacterium colombiense (strain DSM 12261 / ALA-1)</name>
    <dbReference type="NCBI Taxonomy" id="572547"/>
    <lineage>
        <taxon>Bacteria</taxon>
        <taxon>Thermotogati</taxon>
        <taxon>Synergistota</taxon>
        <taxon>Synergistia</taxon>
        <taxon>Synergistales</taxon>
        <taxon>Aminobacteriaceae</taxon>
        <taxon>Aminobacterium</taxon>
    </lineage>
</organism>
<dbReference type="Gene3D" id="3.40.50.970">
    <property type="match status" value="2"/>
</dbReference>
<sequence>MSIRIKDVVHKKSPMTQGHRMCPGCGAPTAVHQGLMGVDFPLVVVNATGCLEVSTTVYPFSAWRVPWIHTAFENAGAGVSGVEAAYQALKKRGKIDKEIKFVAFGGDGGTYDIGLQSLSGALERGHDFTYICYNNQGYMNTGAQRSSATPRGANATTSPAGSVIPGKLQKPKDLTSIAAAHHVPYVAQTTLFNHMDVAAKVKRAIETPGPAFVNILVPCVLFWRIDPALQGDICKKAADTRFWPIYEVIDGEWKLSYKPKKRVPVEEFLKPQGRYSHLFKGEKSKALLEQAQADIEKDWEYILDRCKETWEPQD</sequence>
<dbReference type="Pfam" id="PF02775">
    <property type="entry name" value="TPP_enzyme_C"/>
    <property type="match status" value="1"/>
</dbReference>
<evidence type="ECO:0000256" key="1">
    <source>
        <dbReference type="ARBA" id="ARBA00023002"/>
    </source>
</evidence>
<evidence type="ECO:0000259" key="3">
    <source>
        <dbReference type="Pfam" id="PF02775"/>
    </source>
</evidence>